<protein>
    <recommendedName>
        <fullName evidence="4">Terpene synthase</fullName>
        <ecNumber evidence="4">4.2.3.-</ecNumber>
    </recommendedName>
</protein>
<evidence type="ECO:0000256" key="2">
    <source>
        <dbReference type="ARBA" id="ARBA00006333"/>
    </source>
</evidence>
<comment type="caution">
    <text evidence="5">The sequence shown here is derived from an EMBL/GenBank/DDBJ whole genome shotgun (WGS) entry which is preliminary data.</text>
</comment>
<keyword evidence="3 4" id="KW-0460">Magnesium</keyword>
<dbReference type="EMBL" id="JAGMUV010000010">
    <property type="protein sequence ID" value="KAH7141980.1"/>
    <property type="molecule type" value="Genomic_DNA"/>
</dbReference>
<name>A0A9P9ERN9_9HYPO</name>
<dbReference type="InterPro" id="IPR034686">
    <property type="entry name" value="Terpene_cyclase-like_2"/>
</dbReference>
<dbReference type="EC" id="4.2.3.-" evidence="4"/>
<dbReference type="GO" id="GO:0010333">
    <property type="term" value="F:terpene synthase activity"/>
    <property type="evidence" value="ECO:0007669"/>
    <property type="project" value="InterPro"/>
</dbReference>
<proteinExistence type="inferred from homology"/>
<organism evidence="5 6">
    <name type="scientific">Dactylonectria macrodidyma</name>
    <dbReference type="NCBI Taxonomy" id="307937"/>
    <lineage>
        <taxon>Eukaryota</taxon>
        <taxon>Fungi</taxon>
        <taxon>Dikarya</taxon>
        <taxon>Ascomycota</taxon>
        <taxon>Pezizomycotina</taxon>
        <taxon>Sordariomycetes</taxon>
        <taxon>Hypocreomycetidae</taxon>
        <taxon>Hypocreales</taxon>
        <taxon>Nectriaceae</taxon>
        <taxon>Dactylonectria</taxon>
    </lineage>
</organism>
<dbReference type="Gene3D" id="1.10.600.10">
    <property type="entry name" value="Farnesyl Diphosphate Synthase"/>
    <property type="match status" value="1"/>
</dbReference>
<evidence type="ECO:0000256" key="3">
    <source>
        <dbReference type="ARBA" id="ARBA00022842"/>
    </source>
</evidence>
<dbReference type="Proteomes" id="UP000738349">
    <property type="component" value="Unassembled WGS sequence"/>
</dbReference>
<dbReference type="PANTHER" id="PTHR35201:SF4">
    <property type="entry name" value="BETA-PINACENE SYNTHASE-RELATED"/>
    <property type="match status" value="1"/>
</dbReference>
<comment type="cofactor">
    <cofactor evidence="1 4">
        <name>Mg(2+)</name>
        <dbReference type="ChEBI" id="CHEBI:18420"/>
    </cofactor>
</comment>
<comment type="similarity">
    <text evidence="2 4">Belongs to the terpene synthase family.</text>
</comment>
<dbReference type="OrthoDB" id="2861623at2759"/>
<dbReference type="GO" id="GO:0008299">
    <property type="term" value="P:isoprenoid biosynthetic process"/>
    <property type="evidence" value="ECO:0007669"/>
    <property type="project" value="UniProtKB-ARBA"/>
</dbReference>
<dbReference type="PANTHER" id="PTHR35201">
    <property type="entry name" value="TERPENE SYNTHASE"/>
    <property type="match status" value="1"/>
</dbReference>
<evidence type="ECO:0000313" key="5">
    <source>
        <dbReference type="EMBL" id="KAH7141980.1"/>
    </source>
</evidence>
<evidence type="ECO:0000256" key="4">
    <source>
        <dbReference type="RuleBase" id="RU366034"/>
    </source>
</evidence>
<dbReference type="SFLD" id="SFLDG01020">
    <property type="entry name" value="Terpene_Cyclase_Like_2"/>
    <property type="match status" value="1"/>
</dbReference>
<dbReference type="InterPro" id="IPR008949">
    <property type="entry name" value="Isoprenoid_synthase_dom_sf"/>
</dbReference>
<gene>
    <name evidence="5" type="ORF">EDB81DRAFT_54196</name>
</gene>
<dbReference type="SUPFAM" id="SSF48576">
    <property type="entry name" value="Terpenoid synthases"/>
    <property type="match status" value="1"/>
</dbReference>
<sequence>MQTTMLNGSHVQGKGIVVNHTPNDAKPGLRIHFPDMFSSIMAADPVVNVHYDEVKEESAAAIKELLQVNTVTAEQYAKADFAFLCAIWVPYADKEALRTLTDWQYWAFMFDDQFDEGRLKDDPIRAKEEVEENLSMLESNDIINREEKPLLFLFQEIWLAFKKRSSLERQERFKEYHRIWFDGLLEQVDSIKQDSWFTINIEEYMVRRRITLGGLPSFVMVEYCCDIQLSREHIDHPSIQECMRISIDLMILSNDILSLPKDLEQGGDINLIYFLKRQDLSEQAAVDLIGRKIEKCYESWHLALAKLPPYGEAVDKELLRYIDCCRNMALGNLHWSFKSERYFGKKGPEVREARFFTMPVIA</sequence>
<dbReference type="Pfam" id="PF19086">
    <property type="entry name" value="Terpene_syn_C_2"/>
    <property type="match status" value="1"/>
</dbReference>
<keyword evidence="4" id="KW-0456">Lyase</keyword>
<dbReference type="SFLD" id="SFLDS00005">
    <property type="entry name" value="Isoprenoid_Synthase_Type_I"/>
    <property type="match status" value="1"/>
</dbReference>
<accession>A0A9P9ERN9</accession>
<reference evidence="5" key="1">
    <citation type="journal article" date="2021" name="Nat. Commun.">
        <title>Genetic determinants of endophytism in the Arabidopsis root mycobiome.</title>
        <authorList>
            <person name="Mesny F."/>
            <person name="Miyauchi S."/>
            <person name="Thiergart T."/>
            <person name="Pickel B."/>
            <person name="Atanasova L."/>
            <person name="Karlsson M."/>
            <person name="Huettel B."/>
            <person name="Barry K.W."/>
            <person name="Haridas S."/>
            <person name="Chen C."/>
            <person name="Bauer D."/>
            <person name="Andreopoulos W."/>
            <person name="Pangilinan J."/>
            <person name="LaButti K."/>
            <person name="Riley R."/>
            <person name="Lipzen A."/>
            <person name="Clum A."/>
            <person name="Drula E."/>
            <person name="Henrissat B."/>
            <person name="Kohler A."/>
            <person name="Grigoriev I.V."/>
            <person name="Martin F.M."/>
            <person name="Hacquard S."/>
        </authorList>
    </citation>
    <scope>NUCLEOTIDE SEQUENCE</scope>
    <source>
        <strain evidence="5">MPI-CAGE-AT-0147</strain>
    </source>
</reference>
<dbReference type="AlphaFoldDB" id="A0A9P9ERN9"/>
<keyword evidence="4" id="KW-0479">Metal-binding</keyword>
<evidence type="ECO:0000256" key="1">
    <source>
        <dbReference type="ARBA" id="ARBA00001946"/>
    </source>
</evidence>
<dbReference type="GO" id="GO:0046872">
    <property type="term" value="F:metal ion binding"/>
    <property type="evidence" value="ECO:0007669"/>
    <property type="project" value="UniProtKB-KW"/>
</dbReference>
<keyword evidence="6" id="KW-1185">Reference proteome</keyword>
<evidence type="ECO:0000313" key="6">
    <source>
        <dbReference type="Proteomes" id="UP000738349"/>
    </source>
</evidence>